<dbReference type="EMBL" id="VLKH01000005">
    <property type="protein sequence ID" value="TWH79961.1"/>
    <property type="molecule type" value="Genomic_DNA"/>
</dbReference>
<keyword evidence="1" id="KW-0547">Nucleotide-binding</keyword>
<dbReference type="SUPFAM" id="SSF52172">
    <property type="entry name" value="CheY-like"/>
    <property type="match status" value="1"/>
</dbReference>
<dbReference type="InterPro" id="IPR001789">
    <property type="entry name" value="Sig_transdc_resp-reg_receiver"/>
</dbReference>
<dbReference type="Proteomes" id="UP000315343">
    <property type="component" value="Unassembled WGS sequence"/>
</dbReference>
<dbReference type="Gene3D" id="1.10.10.60">
    <property type="entry name" value="Homeodomain-like"/>
    <property type="match status" value="1"/>
</dbReference>
<protein>
    <submittedName>
        <fullName evidence="9">DNA-binding NtrC family response regulator</fullName>
    </submittedName>
</protein>
<dbReference type="PROSITE" id="PS50045">
    <property type="entry name" value="SIGMA54_INTERACT_4"/>
    <property type="match status" value="1"/>
</dbReference>
<dbReference type="Gene3D" id="3.40.50.2300">
    <property type="match status" value="1"/>
</dbReference>
<dbReference type="PANTHER" id="PTHR32071">
    <property type="entry name" value="TRANSCRIPTIONAL REGULATORY PROTEIN"/>
    <property type="match status" value="1"/>
</dbReference>
<dbReference type="InterPro" id="IPR002197">
    <property type="entry name" value="HTH_Fis"/>
</dbReference>
<dbReference type="GO" id="GO:0000160">
    <property type="term" value="P:phosphorelay signal transduction system"/>
    <property type="evidence" value="ECO:0007669"/>
    <property type="project" value="InterPro"/>
</dbReference>
<keyword evidence="2" id="KW-0067">ATP-binding</keyword>
<sequence>MTGLFKILIVDDDADYRETYKMLLKRKGYNIEAACSAEEALNVMDKEFYPLIITDIMMPGKDGVSFLREVKDLYDKNVEVIMVTGYGSIETAVQTMKMGAFGYFIKSHNPEELILEIEKVYKIFSLQNINKINKNNEKGRHLCTSKNKKMQKVFEMVELVAASNSNVLITGESGVGKEIIAHLIHEKSPRAQMPFIPINCQYFSAGLIESELFGHEKGAFTGAASRRIGHLEEANGGTIFLDEIGDMEENTQVKLLRVLETKKIERIGSNKLIDVDFRLVSATNKDLGKSVLSGRFREDLYYRINTIEIKVPPLRERREDIEDLIYFFINRFNMEMGKGIKTIDEDTKAYLLDYKYPGNIRELKNIIERLVVLSNGGVLKAEMFKTEKINVNENEKENITPYKEAKQNFEKRYIIQVLKECQNNITHAANIMEISRRQLFNKIIELDLKEYIK</sequence>
<organism evidence="9 10">
    <name type="scientific">Sedimentibacter saalensis</name>
    <dbReference type="NCBI Taxonomy" id="130788"/>
    <lineage>
        <taxon>Bacteria</taxon>
        <taxon>Bacillati</taxon>
        <taxon>Bacillota</taxon>
        <taxon>Tissierellia</taxon>
        <taxon>Sedimentibacter</taxon>
    </lineage>
</organism>
<dbReference type="Pfam" id="PF00158">
    <property type="entry name" value="Sigma54_activat"/>
    <property type="match status" value="1"/>
</dbReference>
<dbReference type="SUPFAM" id="SSF46689">
    <property type="entry name" value="Homeodomain-like"/>
    <property type="match status" value="1"/>
</dbReference>
<dbReference type="InterPro" id="IPR011006">
    <property type="entry name" value="CheY-like_superfamily"/>
</dbReference>
<gene>
    <name evidence="9" type="ORF">LY60_02281</name>
</gene>
<dbReference type="InterPro" id="IPR027417">
    <property type="entry name" value="P-loop_NTPase"/>
</dbReference>
<evidence type="ECO:0000256" key="4">
    <source>
        <dbReference type="ARBA" id="ARBA00023125"/>
    </source>
</evidence>
<dbReference type="InterPro" id="IPR025944">
    <property type="entry name" value="Sigma_54_int_dom_CS"/>
</dbReference>
<evidence type="ECO:0000259" key="7">
    <source>
        <dbReference type="PROSITE" id="PS50045"/>
    </source>
</evidence>
<dbReference type="OrthoDB" id="5411866at2"/>
<comment type="caution">
    <text evidence="9">The sequence shown here is derived from an EMBL/GenBank/DDBJ whole genome shotgun (WGS) entry which is preliminary data.</text>
</comment>
<dbReference type="CDD" id="cd00009">
    <property type="entry name" value="AAA"/>
    <property type="match status" value="1"/>
</dbReference>
<dbReference type="GO" id="GO:0043565">
    <property type="term" value="F:sequence-specific DNA binding"/>
    <property type="evidence" value="ECO:0007669"/>
    <property type="project" value="InterPro"/>
</dbReference>
<dbReference type="InterPro" id="IPR003593">
    <property type="entry name" value="AAA+_ATPase"/>
</dbReference>
<dbReference type="AlphaFoldDB" id="A0A562J9S4"/>
<dbReference type="Gene3D" id="3.40.50.300">
    <property type="entry name" value="P-loop containing nucleotide triphosphate hydrolases"/>
    <property type="match status" value="1"/>
</dbReference>
<keyword evidence="6" id="KW-0597">Phosphoprotein</keyword>
<keyword evidence="4 9" id="KW-0238">DNA-binding</keyword>
<reference evidence="9 10" key="1">
    <citation type="submission" date="2019-07" db="EMBL/GenBank/DDBJ databases">
        <title>Genomic Encyclopedia of Type Strains, Phase I: the one thousand microbial genomes (KMG-I) project.</title>
        <authorList>
            <person name="Kyrpides N."/>
        </authorList>
    </citation>
    <scope>NUCLEOTIDE SEQUENCE [LARGE SCALE GENOMIC DNA]</scope>
    <source>
        <strain evidence="9 10">DSM 13558</strain>
    </source>
</reference>
<proteinExistence type="predicted"/>
<dbReference type="InterPro" id="IPR002078">
    <property type="entry name" value="Sigma_54_int"/>
</dbReference>
<evidence type="ECO:0000256" key="1">
    <source>
        <dbReference type="ARBA" id="ARBA00022741"/>
    </source>
</evidence>
<feature type="domain" description="Sigma-54 factor interaction" evidence="7">
    <location>
        <begin position="143"/>
        <end position="372"/>
    </location>
</feature>
<dbReference type="PROSITE" id="PS00676">
    <property type="entry name" value="SIGMA54_INTERACT_2"/>
    <property type="match status" value="1"/>
</dbReference>
<dbReference type="InterPro" id="IPR009057">
    <property type="entry name" value="Homeodomain-like_sf"/>
</dbReference>
<dbReference type="Pfam" id="PF25601">
    <property type="entry name" value="AAA_lid_14"/>
    <property type="match status" value="1"/>
</dbReference>
<evidence type="ECO:0000256" key="3">
    <source>
        <dbReference type="ARBA" id="ARBA00023015"/>
    </source>
</evidence>
<keyword evidence="10" id="KW-1185">Reference proteome</keyword>
<evidence type="ECO:0000313" key="10">
    <source>
        <dbReference type="Proteomes" id="UP000315343"/>
    </source>
</evidence>
<name>A0A562J9S4_9FIRM</name>
<evidence type="ECO:0000256" key="6">
    <source>
        <dbReference type="PROSITE-ProRule" id="PRU00169"/>
    </source>
</evidence>
<dbReference type="Gene3D" id="1.10.8.60">
    <property type="match status" value="1"/>
</dbReference>
<dbReference type="PROSITE" id="PS00675">
    <property type="entry name" value="SIGMA54_INTERACT_1"/>
    <property type="match status" value="1"/>
</dbReference>
<evidence type="ECO:0000256" key="2">
    <source>
        <dbReference type="ARBA" id="ARBA00022840"/>
    </source>
</evidence>
<dbReference type="FunFam" id="3.40.50.300:FF:000006">
    <property type="entry name" value="DNA-binding transcriptional regulator NtrC"/>
    <property type="match status" value="1"/>
</dbReference>
<dbReference type="SMART" id="SM00382">
    <property type="entry name" value="AAA"/>
    <property type="match status" value="1"/>
</dbReference>
<feature type="modified residue" description="4-aspartylphosphate" evidence="6">
    <location>
        <position position="55"/>
    </location>
</feature>
<feature type="domain" description="Response regulatory" evidence="8">
    <location>
        <begin position="6"/>
        <end position="121"/>
    </location>
</feature>
<dbReference type="GO" id="GO:0005524">
    <property type="term" value="F:ATP binding"/>
    <property type="evidence" value="ECO:0007669"/>
    <property type="project" value="UniProtKB-KW"/>
</dbReference>
<dbReference type="PROSITE" id="PS50110">
    <property type="entry name" value="RESPONSE_REGULATORY"/>
    <property type="match status" value="1"/>
</dbReference>
<keyword evidence="3" id="KW-0805">Transcription regulation</keyword>
<dbReference type="InterPro" id="IPR058031">
    <property type="entry name" value="AAA_lid_NorR"/>
</dbReference>
<dbReference type="InterPro" id="IPR025943">
    <property type="entry name" value="Sigma_54_int_dom_ATP-bd_2"/>
</dbReference>
<dbReference type="GO" id="GO:0006355">
    <property type="term" value="P:regulation of DNA-templated transcription"/>
    <property type="evidence" value="ECO:0007669"/>
    <property type="project" value="InterPro"/>
</dbReference>
<dbReference type="Pfam" id="PF02954">
    <property type="entry name" value="HTH_8"/>
    <property type="match status" value="1"/>
</dbReference>
<dbReference type="SUPFAM" id="SSF52540">
    <property type="entry name" value="P-loop containing nucleoside triphosphate hydrolases"/>
    <property type="match status" value="1"/>
</dbReference>
<keyword evidence="5" id="KW-0804">Transcription</keyword>
<evidence type="ECO:0000313" key="9">
    <source>
        <dbReference type="EMBL" id="TWH79961.1"/>
    </source>
</evidence>
<dbReference type="InterPro" id="IPR025662">
    <property type="entry name" value="Sigma_54_int_dom_ATP-bd_1"/>
</dbReference>
<evidence type="ECO:0000256" key="5">
    <source>
        <dbReference type="ARBA" id="ARBA00023163"/>
    </source>
</evidence>
<evidence type="ECO:0000259" key="8">
    <source>
        <dbReference type="PROSITE" id="PS50110"/>
    </source>
</evidence>
<dbReference type="Pfam" id="PF00072">
    <property type="entry name" value="Response_reg"/>
    <property type="match status" value="1"/>
</dbReference>
<accession>A0A562J9S4</accession>
<dbReference type="SMART" id="SM00448">
    <property type="entry name" value="REC"/>
    <property type="match status" value="1"/>
</dbReference>
<dbReference type="PROSITE" id="PS00688">
    <property type="entry name" value="SIGMA54_INTERACT_3"/>
    <property type="match status" value="1"/>
</dbReference>